<proteinExistence type="predicted"/>
<keyword evidence="5" id="KW-1185">Reference proteome</keyword>
<dbReference type="InterPro" id="IPR052916">
    <property type="entry name" value="Type-I_RE_MTase_Subunit"/>
</dbReference>
<dbReference type="PANTHER" id="PTHR42998">
    <property type="entry name" value="TYPE I RESTRICTION ENZYME HINDVIIP M PROTEIN-RELATED"/>
    <property type="match status" value="1"/>
</dbReference>
<keyword evidence="1" id="KW-0680">Restriction system</keyword>
<keyword evidence="2" id="KW-0238">DNA-binding</keyword>
<dbReference type="Gene3D" id="3.90.220.20">
    <property type="entry name" value="DNA methylase specificity domains"/>
    <property type="match status" value="1"/>
</dbReference>
<dbReference type="InterPro" id="IPR029063">
    <property type="entry name" value="SAM-dependent_MTases_sf"/>
</dbReference>
<dbReference type="PANTHER" id="PTHR42998:SF1">
    <property type="entry name" value="TYPE I RESTRICTION ENZYME HINDI METHYLASE SUBUNIT"/>
    <property type="match status" value="1"/>
</dbReference>
<evidence type="ECO:0000313" key="5">
    <source>
        <dbReference type="Proteomes" id="UP001519654"/>
    </source>
</evidence>
<evidence type="ECO:0000259" key="3">
    <source>
        <dbReference type="Pfam" id="PF02384"/>
    </source>
</evidence>
<dbReference type="InterPro" id="IPR003356">
    <property type="entry name" value="DNA_methylase_A-5"/>
</dbReference>
<dbReference type="SUPFAM" id="SSF53335">
    <property type="entry name" value="S-adenosyl-L-methionine-dependent methyltransferases"/>
    <property type="match status" value="1"/>
</dbReference>
<dbReference type="GO" id="GO:0008168">
    <property type="term" value="F:methyltransferase activity"/>
    <property type="evidence" value="ECO:0007669"/>
    <property type="project" value="UniProtKB-KW"/>
</dbReference>
<dbReference type="InterPro" id="IPR044946">
    <property type="entry name" value="Restrct_endonuc_typeI_TRD_sf"/>
</dbReference>
<dbReference type="PRINTS" id="PR00507">
    <property type="entry name" value="N12N6MTFRASE"/>
</dbReference>
<gene>
    <name evidence="4" type="ORF">KOI35_32750</name>
</gene>
<keyword evidence="4" id="KW-0489">Methyltransferase</keyword>
<dbReference type="RefSeq" id="WP_215792558.1">
    <property type="nucleotide sequence ID" value="NZ_JAHKKG010000011.1"/>
</dbReference>
<protein>
    <submittedName>
        <fullName evidence="4">N-6 DNA methylase</fullName>
    </submittedName>
</protein>
<comment type="caution">
    <text evidence="4">The sequence shown here is derived from an EMBL/GenBank/DDBJ whole genome shotgun (WGS) entry which is preliminary data.</text>
</comment>
<evidence type="ECO:0000256" key="2">
    <source>
        <dbReference type="ARBA" id="ARBA00023125"/>
    </source>
</evidence>
<dbReference type="Pfam" id="PF02384">
    <property type="entry name" value="N6_Mtase"/>
    <property type="match status" value="1"/>
</dbReference>
<dbReference type="EMBL" id="JAHKKG010000011">
    <property type="protein sequence ID" value="MBU2668292.1"/>
    <property type="molecule type" value="Genomic_DNA"/>
</dbReference>
<name>A0ABS5YXW8_9ACTN</name>
<keyword evidence="4" id="KW-0808">Transferase</keyword>
<dbReference type="Gene3D" id="3.40.50.150">
    <property type="entry name" value="Vaccinia Virus protein VP39"/>
    <property type="match status" value="1"/>
</dbReference>
<feature type="domain" description="DNA methylase adenine-specific" evidence="3">
    <location>
        <begin position="119"/>
        <end position="339"/>
    </location>
</feature>
<reference evidence="4 5" key="1">
    <citation type="submission" date="2021-06" db="EMBL/GenBank/DDBJ databases">
        <title>Actinoplanes lichenicola sp. nov., and Actinoplanes ovalisporus sp. nov., isolated from lichen in Thailand.</title>
        <authorList>
            <person name="Saeng-In P."/>
            <person name="Kanchanasin P."/>
            <person name="Yuki M."/>
            <person name="Kudo T."/>
            <person name="Ohkuma M."/>
            <person name="Phongsopitanun W."/>
            <person name="Tanasupawat S."/>
        </authorList>
    </citation>
    <scope>NUCLEOTIDE SEQUENCE [LARGE SCALE GENOMIC DNA]</scope>
    <source>
        <strain evidence="4 5">NBRC 110975</strain>
    </source>
</reference>
<accession>A0ABS5YXW8</accession>
<dbReference type="SUPFAM" id="SSF116734">
    <property type="entry name" value="DNA methylase specificity domain"/>
    <property type="match status" value="1"/>
</dbReference>
<organism evidence="4 5">
    <name type="scientific">Paractinoplanes bogorensis</name>
    <dbReference type="NCBI Taxonomy" id="1610840"/>
    <lineage>
        <taxon>Bacteria</taxon>
        <taxon>Bacillati</taxon>
        <taxon>Actinomycetota</taxon>
        <taxon>Actinomycetes</taxon>
        <taxon>Micromonosporales</taxon>
        <taxon>Micromonosporaceae</taxon>
        <taxon>Paractinoplanes</taxon>
    </lineage>
</organism>
<evidence type="ECO:0000256" key="1">
    <source>
        <dbReference type="ARBA" id="ARBA00022747"/>
    </source>
</evidence>
<dbReference type="GO" id="GO:0032259">
    <property type="term" value="P:methylation"/>
    <property type="evidence" value="ECO:0007669"/>
    <property type="project" value="UniProtKB-KW"/>
</dbReference>
<sequence length="606" mass="64826">MQQKARVTAADIARLAGVGRAAVSNWRKRYDTFPAPVGGTAASPQFDLDQIEQWLAAQGKLPAVADEDRLWRSLLAAAGDPAEVLATAGDHLLGRVPLPYEDLRAPLDALASTPRAALESLWDRFADLPGQRAVTTPDALADVMVELARVREGKVLDPACGTGRLLRAAARAGATTLYGQDVDGAATRLAALWLAAHDLDGEIRTDDSLRRDAFPSLVVDAVVANLPFGLTNWGHEELGYDRRWEFGVPPRTEPELAWVQHALAHLAPGGRAVLLMPPSAASRRAGRRIRAELLRRGALRAIVALPLGAAAPHGVNLHLWVLEKSTSAVSEVRLLDTTSDPIERAYERIRDLEAGGYAIPVIDLLDDEVDLTPGRYGATVGSDEISVFGVRESRDDLVRVLKSLPGLLPVLAQAAESSSHPPSVTLAELIRAGALQLLGPVRVGGAEASSLPVLTSDDVLEGRHATGRADTRPTPQITVKPGDVVVPIAADHLLAWVVSEGEALLGRNLHLLRCDASALDPWFLAGYLRTSANKRQAGASSASQRYDVRKAQVPRIPIDEQRRHGEVFRNLQEFDAALRAATLLGGQLARRTADGLAGGLLSVTVD</sequence>
<dbReference type="Proteomes" id="UP001519654">
    <property type="component" value="Unassembled WGS sequence"/>
</dbReference>
<evidence type="ECO:0000313" key="4">
    <source>
        <dbReference type="EMBL" id="MBU2668292.1"/>
    </source>
</evidence>